<dbReference type="Proteomes" id="UP001222325">
    <property type="component" value="Unassembled WGS sequence"/>
</dbReference>
<evidence type="ECO:0000313" key="2">
    <source>
        <dbReference type="Proteomes" id="UP001222325"/>
    </source>
</evidence>
<evidence type="ECO:0000313" key="1">
    <source>
        <dbReference type="EMBL" id="KAJ7097227.1"/>
    </source>
</evidence>
<dbReference type="AlphaFoldDB" id="A0AAD6UDB9"/>
<proteinExistence type="predicted"/>
<comment type="caution">
    <text evidence="1">The sequence shown here is derived from an EMBL/GenBank/DDBJ whole genome shotgun (WGS) entry which is preliminary data.</text>
</comment>
<name>A0AAD6UDB9_9AGAR</name>
<sequence>MAPLVPPYLGSLAFNQVTLSLSGLLSLYATFASNSPLCFIKSTFGWRNPSLGTDRHLSSRKPQSLQIRLWPPPQVYFWLQNCNSLRSKSDVIVPARASFNSTQTSLQIRGYICER</sequence>
<protein>
    <submittedName>
        <fullName evidence="1">Uncharacterized protein</fullName>
    </submittedName>
</protein>
<keyword evidence="2" id="KW-1185">Reference proteome</keyword>
<gene>
    <name evidence="1" type="ORF">B0H15DRAFT_825233</name>
</gene>
<reference evidence="1" key="1">
    <citation type="submission" date="2023-03" db="EMBL/GenBank/DDBJ databases">
        <title>Massive genome expansion in bonnet fungi (Mycena s.s.) driven by repeated elements and novel gene families across ecological guilds.</title>
        <authorList>
            <consortium name="Lawrence Berkeley National Laboratory"/>
            <person name="Harder C.B."/>
            <person name="Miyauchi S."/>
            <person name="Viragh M."/>
            <person name="Kuo A."/>
            <person name="Thoen E."/>
            <person name="Andreopoulos B."/>
            <person name="Lu D."/>
            <person name="Skrede I."/>
            <person name="Drula E."/>
            <person name="Henrissat B."/>
            <person name="Morin E."/>
            <person name="Kohler A."/>
            <person name="Barry K."/>
            <person name="LaButti K."/>
            <person name="Morin E."/>
            <person name="Salamov A."/>
            <person name="Lipzen A."/>
            <person name="Mereny Z."/>
            <person name="Hegedus B."/>
            <person name="Baldrian P."/>
            <person name="Stursova M."/>
            <person name="Weitz H."/>
            <person name="Taylor A."/>
            <person name="Grigoriev I.V."/>
            <person name="Nagy L.G."/>
            <person name="Martin F."/>
            <person name="Kauserud H."/>
        </authorList>
    </citation>
    <scope>NUCLEOTIDE SEQUENCE</scope>
    <source>
        <strain evidence="1">CBHHK173m</strain>
    </source>
</reference>
<dbReference type="EMBL" id="JARJCN010000010">
    <property type="protein sequence ID" value="KAJ7097227.1"/>
    <property type="molecule type" value="Genomic_DNA"/>
</dbReference>
<organism evidence="1 2">
    <name type="scientific">Mycena belliarum</name>
    <dbReference type="NCBI Taxonomy" id="1033014"/>
    <lineage>
        <taxon>Eukaryota</taxon>
        <taxon>Fungi</taxon>
        <taxon>Dikarya</taxon>
        <taxon>Basidiomycota</taxon>
        <taxon>Agaricomycotina</taxon>
        <taxon>Agaricomycetes</taxon>
        <taxon>Agaricomycetidae</taxon>
        <taxon>Agaricales</taxon>
        <taxon>Marasmiineae</taxon>
        <taxon>Mycenaceae</taxon>
        <taxon>Mycena</taxon>
    </lineage>
</organism>
<accession>A0AAD6UDB9</accession>